<organism evidence="1 2">
    <name type="scientific">Pectobacterium aquaticum</name>
    <dbReference type="NCBI Taxonomy" id="2204145"/>
    <lineage>
        <taxon>Bacteria</taxon>
        <taxon>Pseudomonadati</taxon>
        <taxon>Pseudomonadota</taxon>
        <taxon>Gammaproteobacteria</taxon>
        <taxon>Enterobacterales</taxon>
        <taxon>Pectobacteriaceae</taxon>
        <taxon>Pectobacterium</taxon>
    </lineage>
</organism>
<accession>A0AA93DLB1</accession>
<proteinExistence type="predicted"/>
<name>A0AA93DLB1_9GAMM</name>
<sequence>MDRRHLVKEIIEYSECIIRKVNSRPGSCLYISALLAGMINDHLPVTARLVVGSLNISGTSIFKHTPILPLLTTNGEIRTDWDGHAWIAVSGLICDLSLFMTASAIPTPSIIKSVIENTFKNFPLYLIGQENRLLELGVDYLEMEELDKYYINIFIYNAERLGII</sequence>
<dbReference type="EMBL" id="QHJS02000113">
    <property type="protein sequence ID" value="RRO11467.1"/>
    <property type="molecule type" value="Genomic_DNA"/>
</dbReference>
<comment type="caution">
    <text evidence="1">The sequence shown here is derived from an EMBL/GenBank/DDBJ whole genome shotgun (WGS) entry which is preliminary data.</text>
</comment>
<reference evidence="1 2" key="1">
    <citation type="submission" date="2018-11" db="EMBL/GenBank/DDBJ databases">
        <title>Draft genome sequences of proposed Pectobacterium aquaticum sp. nov. isolated in France from fresh water.</title>
        <authorList>
            <person name="Pedron J."/>
            <person name="Barny M.A."/>
        </authorList>
    </citation>
    <scope>NUCLEOTIDE SEQUENCE [LARGE SCALE GENOMIC DNA]</scope>
    <source>
        <strain evidence="1 2">A127-S21-F16</strain>
    </source>
</reference>
<evidence type="ECO:0000313" key="1">
    <source>
        <dbReference type="EMBL" id="RRO11467.1"/>
    </source>
</evidence>
<protein>
    <submittedName>
        <fullName evidence="1">Uncharacterized protein</fullName>
    </submittedName>
</protein>
<dbReference type="Proteomes" id="UP000256540">
    <property type="component" value="Unassembled WGS sequence"/>
</dbReference>
<dbReference type="RefSeq" id="WP_125226395.1">
    <property type="nucleotide sequence ID" value="NZ_QHJS02000113.1"/>
</dbReference>
<evidence type="ECO:0000313" key="2">
    <source>
        <dbReference type="Proteomes" id="UP000256540"/>
    </source>
</evidence>
<gene>
    <name evidence="1" type="ORF">DMB84_019935</name>
</gene>
<dbReference type="AlphaFoldDB" id="A0AA93DLB1"/>